<organism evidence="2 3">
    <name type="scientific">Mycena pura</name>
    <dbReference type="NCBI Taxonomy" id="153505"/>
    <lineage>
        <taxon>Eukaryota</taxon>
        <taxon>Fungi</taxon>
        <taxon>Dikarya</taxon>
        <taxon>Basidiomycota</taxon>
        <taxon>Agaricomycotina</taxon>
        <taxon>Agaricomycetes</taxon>
        <taxon>Agaricomycetidae</taxon>
        <taxon>Agaricales</taxon>
        <taxon>Marasmiineae</taxon>
        <taxon>Mycenaceae</taxon>
        <taxon>Mycena</taxon>
    </lineage>
</organism>
<keyword evidence="3" id="KW-1185">Reference proteome</keyword>
<sequence length="82" mass="9255">LARVVQRLPVTELKVATLAFAVLNVFIWALWWGKPLDVQDPIVIASGSADLPEFQLQVLRRLDRSYQAPITSTANTQTSRHR</sequence>
<dbReference type="EMBL" id="JARJCW010000031">
    <property type="protein sequence ID" value="KAJ7209264.1"/>
    <property type="molecule type" value="Genomic_DNA"/>
</dbReference>
<name>A0AAD6YEQ4_9AGAR</name>
<dbReference type="AlphaFoldDB" id="A0AAD6YEQ4"/>
<feature type="transmembrane region" description="Helical" evidence="1">
    <location>
        <begin position="12"/>
        <end position="31"/>
    </location>
</feature>
<evidence type="ECO:0000313" key="2">
    <source>
        <dbReference type="EMBL" id="KAJ7209264.1"/>
    </source>
</evidence>
<proteinExistence type="predicted"/>
<keyword evidence="1" id="KW-0812">Transmembrane</keyword>
<protein>
    <submittedName>
        <fullName evidence="2">Uncharacterized protein</fullName>
    </submittedName>
</protein>
<gene>
    <name evidence="2" type="ORF">GGX14DRAFT_364947</name>
</gene>
<keyword evidence="1" id="KW-0472">Membrane</keyword>
<feature type="non-terminal residue" evidence="2">
    <location>
        <position position="1"/>
    </location>
</feature>
<evidence type="ECO:0000256" key="1">
    <source>
        <dbReference type="SAM" id="Phobius"/>
    </source>
</evidence>
<keyword evidence="1" id="KW-1133">Transmembrane helix</keyword>
<evidence type="ECO:0000313" key="3">
    <source>
        <dbReference type="Proteomes" id="UP001219525"/>
    </source>
</evidence>
<comment type="caution">
    <text evidence="2">The sequence shown here is derived from an EMBL/GenBank/DDBJ whole genome shotgun (WGS) entry which is preliminary data.</text>
</comment>
<reference evidence="2" key="1">
    <citation type="submission" date="2023-03" db="EMBL/GenBank/DDBJ databases">
        <title>Massive genome expansion in bonnet fungi (Mycena s.s.) driven by repeated elements and novel gene families across ecological guilds.</title>
        <authorList>
            <consortium name="Lawrence Berkeley National Laboratory"/>
            <person name="Harder C.B."/>
            <person name="Miyauchi S."/>
            <person name="Viragh M."/>
            <person name="Kuo A."/>
            <person name="Thoen E."/>
            <person name="Andreopoulos B."/>
            <person name="Lu D."/>
            <person name="Skrede I."/>
            <person name="Drula E."/>
            <person name="Henrissat B."/>
            <person name="Morin E."/>
            <person name="Kohler A."/>
            <person name="Barry K."/>
            <person name="LaButti K."/>
            <person name="Morin E."/>
            <person name="Salamov A."/>
            <person name="Lipzen A."/>
            <person name="Mereny Z."/>
            <person name="Hegedus B."/>
            <person name="Baldrian P."/>
            <person name="Stursova M."/>
            <person name="Weitz H."/>
            <person name="Taylor A."/>
            <person name="Grigoriev I.V."/>
            <person name="Nagy L.G."/>
            <person name="Martin F."/>
            <person name="Kauserud H."/>
        </authorList>
    </citation>
    <scope>NUCLEOTIDE SEQUENCE</scope>
    <source>
        <strain evidence="2">9144</strain>
    </source>
</reference>
<accession>A0AAD6YEQ4</accession>
<dbReference type="Proteomes" id="UP001219525">
    <property type="component" value="Unassembled WGS sequence"/>
</dbReference>